<comment type="similarity">
    <text evidence="1">Belongs to the UPF0145 family.</text>
</comment>
<dbReference type="OrthoDB" id="9796448at2"/>
<accession>A0A1A3CHM5</accession>
<dbReference type="STRING" id="1790.A5645_02585"/>
<dbReference type="PANTHER" id="PTHR34068">
    <property type="entry name" value="UPF0145 PROTEIN YBJQ"/>
    <property type="match status" value="1"/>
</dbReference>
<protein>
    <submittedName>
        <fullName evidence="2">Uncharacterized protein</fullName>
    </submittedName>
</protein>
<dbReference type="InterPro" id="IPR035439">
    <property type="entry name" value="UPF0145_dom_sf"/>
</dbReference>
<dbReference type="AlphaFoldDB" id="A0A1A3CHM5"/>
<dbReference type="Proteomes" id="UP000093795">
    <property type="component" value="Unassembled WGS sequence"/>
</dbReference>
<dbReference type="InterPro" id="IPR002765">
    <property type="entry name" value="UPF0145_YbjQ-like"/>
</dbReference>
<dbReference type="RefSeq" id="WP_065120421.1">
    <property type="nucleotide sequence ID" value="NZ_LZKQ01000100.1"/>
</dbReference>
<comment type="caution">
    <text evidence="2">The sequence shown here is derived from an EMBL/GenBank/DDBJ whole genome shotgun (WGS) entry which is preliminary data.</text>
</comment>
<gene>
    <name evidence="2" type="ORF">A9X01_17040</name>
</gene>
<organism evidence="2 3">
    <name type="scientific">Mycobacterium asiaticum</name>
    <dbReference type="NCBI Taxonomy" id="1790"/>
    <lineage>
        <taxon>Bacteria</taxon>
        <taxon>Bacillati</taxon>
        <taxon>Actinomycetota</taxon>
        <taxon>Actinomycetes</taxon>
        <taxon>Mycobacteriales</taxon>
        <taxon>Mycobacteriaceae</taxon>
        <taxon>Mycobacterium</taxon>
    </lineage>
</organism>
<name>A0A1A3CHM5_MYCAS</name>
<reference evidence="2 3" key="1">
    <citation type="submission" date="2016-06" db="EMBL/GenBank/DDBJ databases">
        <authorList>
            <person name="Kjaerup R.B."/>
            <person name="Dalgaard T.S."/>
            <person name="Juul-Madsen H.R."/>
        </authorList>
    </citation>
    <scope>NUCLEOTIDE SEQUENCE [LARGE SCALE GENOMIC DNA]</scope>
    <source>
        <strain evidence="2 3">1081914.2</strain>
    </source>
</reference>
<dbReference type="Gene3D" id="3.30.110.70">
    <property type="entry name" value="Hypothetical protein apc22750. Chain B"/>
    <property type="match status" value="1"/>
</dbReference>
<evidence type="ECO:0000256" key="1">
    <source>
        <dbReference type="ARBA" id="ARBA00010751"/>
    </source>
</evidence>
<dbReference type="PANTHER" id="PTHR34068:SF2">
    <property type="entry name" value="UPF0145 PROTEIN SCO3412"/>
    <property type="match status" value="1"/>
</dbReference>
<dbReference type="SUPFAM" id="SSF117782">
    <property type="entry name" value="YbjQ-like"/>
    <property type="match status" value="1"/>
</dbReference>
<sequence length="124" mass="13505">MLIVTTNELPGWRIERVCGEVFGLTARSRDFLGHFGAGLVSLFRGELPKGMTENLADYRQEAIDRLIRDAQDKGGNAIIGMRFDTSVLDDTWTEICAYGTAVEAVPVSEGARYTAAQLGYTAAS</sequence>
<evidence type="ECO:0000313" key="2">
    <source>
        <dbReference type="EMBL" id="OBI86455.1"/>
    </source>
</evidence>
<proteinExistence type="inferred from homology"/>
<dbReference type="Pfam" id="PF01906">
    <property type="entry name" value="YbjQ_1"/>
    <property type="match status" value="1"/>
</dbReference>
<dbReference type="EMBL" id="LZKQ01000100">
    <property type="protein sequence ID" value="OBI86455.1"/>
    <property type="molecule type" value="Genomic_DNA"/>
</dbReference>
<evidence type="ECO:0000313" key="3">
    <source>
        <dbReference type="Proteomes" id="UP000093795"/>
    </source>
</evidence>